<feature type="compositionally biased region" description="Basic and acidic residues" evidence="1">
    <location>
        <begin position="8"/>
        <end position="23"/>
    </location>
</feature>
<evidence type="ECO:0000313" key="3">
    <source>
        <dbReference type="Proteomes" id="UP000185924"/>
    </source>
</evidence>
<dbReference type="EMBL" id="FTNM01000002">
    <property type="protein sequence ID" value="SIR01484.1"/>
    <property type="molecule type" value="Genomic_DNA"/>
</dbReference>
<dbReference type="OrthoDB" id="9799383at2"/>
<reference evidence="3" key="1">
    <citation type="submission" date="2017-01" db="EMBL/GenBank/DDBJ databases">
        <authorList>
            <person name="Varghese N."/>
            <person name="Submissions S."/>
        </authorList>
    </citation>
    <scope>NUCLEOTIDE SEQUENCE [LARGE SCALE GENOMIC DNA]</scope>
    <source>
        <strain evidence="3">DM9</strain>
    </source>
</reference>
<keyword evidence="3" id="KW-1185">Reference proteome</keyword>
<evidence type="ECO:0000313" key="2">
    <source>
        <dbReference type="EMBL" id="SIR01484.1"/>
    </source>
</evidence>
<evidence type="ECO:0000256" key="1">
    <source>
        <dbReference type="SAM" id="MobiDB-lite"/>
    </source>
</evidence>
<accession>A0A1N6XGL3</accession>
<dbReference type="Gene3D" id="6.10.140.1340">
    <property type="match status" value="1"/>
</dbReference>
<dbReference type="RefSeq" id="WP_076422048.1">
    <property type="nucleotide sequence ID" value="NZ_FTNM01000002.1"/>
</dbReference>
<proteinExistence type="predicted"/>
<dbReference type="Proteomes" id="UP000185924">
    <property type="component" value="Unassembled WGS sequence"/>
</dbReference>
<feature type="region of interest" description="Disordered" evidence="1">
    <location>
        <begin position="1"/>
        <end position="23"/>
    </location>
</feature>
<dbReference type="STRING" id="1077936.SAMN05421545_2131"/>
<organism evidence="2 3">
    <name type="scientific">Pontibacter lucknowensis</name>
    <dbReference type="NCBI Taxonomy" id="1077936"/>
    <lineage>
        <taxon>Bacteria</taxon>
        <taxon>Pseudomonadati</taxon>
        <taxon>Bacteroidota</taxon>
        <taxon>Cytophagia</taxon>
        <taxon>Cytophagales</taxon>
        <taxon>Hymenobacteraceae</taxon>
        <taxon>Pontibacter</taxon>
    </lineage>
</organism>
<dbReference type="AlphaFoldDB" id="A0A1N6XGL3"/>
<evidence type="ECO:0008006" key="4">
    <source>
        <dbReference type="Google" id="ProtNLM"/>
    </source>
</evidence>
<gene>
    <name evidence="2" type="ORF">SAMN05421545_2131</name>
</gene>
<name>A0A1N6XGL3_9BACT</name>
<sequence>MNNTEQEEQGRVRESSFDETNERVDHHIRQSIARYKGRSHGEISERIRELDQEWSIERTLEVNASTLALSGTLLGAFVNKRWFILPGIVTTFLLQHGIQGWCPPLPIMRALGIRSRREIDEERYALKALRGDFDDISPKSSPAKILDTVRGT</sequence>
<protein>
    <recommendedName>
        <fullName evidence="4">DUF2892 domain-containing protein</fullName>
    </recommendedName>
</protein>